<protein>
    <submittedName>
        <fullName evidence="1">Uncharacterized protein</fullName>
    </submittedName>
</protein>
<dbReference type="GO" id="GO:0032040">
    <property type="term" value="C:small-subunit processome"/>
    <property type="evidence" value="ECO:0007669"/>
    <property type="project" value="TreeGrafter"/>
</dbReference>
<reference evidence="1" key="1">
    <citation type="submission" date="2018-02" db="EMBL/GenBank/DDBJ databases">
        <title>Rhizophora mucronata_Transcriptome.</title>
        <authorList>
            <person name="Meera S.P."/>
            <person name="Sreeshan A."/>
            <person name="Augustine A."/>
        </authorList>
    </citation>
    <scope>NUCLEOTIDE SEQUENCE</scope>
    <source>
        <tissue evidence="1">Leaf</tissue>
    </source>
</reference>
<sequence>MYERTEQQNGEEVQEFMQGLAETQIQRLLKEGQEGAQTVEQRAISGLPSRKHIKFLSQTAILEFKCGLPNRGQSFFEGIL</sequence>
<dbReference type="PANTHER" id="PTHR23270">
    <property type="entry name" value="PROGRAMMED CELL DEATH PROTEIN 11 PRE-RRNA PROCESSING PROTEIN RRP5"/>
    <property type="match status" value="1"/>
</dbReference>
<dbReference type="PANTHER" id="PTHR23270:SF10">
    <property type="entry name" value="PROTEIN RRP5 HOMOLOG"/>
    <property type="match status" value="1"/>
</dbReference>
<dbReference type="InterPro" id="IPR045209">
    <property type="entry name" value="Rrp5"/>
</dbReference>
<name>A0A2P2ILH9_RHIMU</name>
<dbReference type="GO" id="GO:0003723">
    <property type="term" value="F:RNA binding"/>
    <property type="evidence" value="ECO:0007669"/>
    <property type="project" value="TreeGrafter"/>
</dbReference>
<dbReference type="GO" id="GO:0006364">
    <property type="term" value="P:rRNA processing"/>
    <property type="evidence" value="ECO:0007669"/>
    <property type="project" value="InterPro"/>
</dbReference>
<organism evidence="1">
    <name type="scientific">Rhizophora mucronata</name>
    <name type="common">Asiatic mangrove</name>
    <dbReference type="NCBI Taxonomy" id="61149"/>
    <lineage>
        <taxon>Eukaryota</taxon>
        <taxon>Viridiplantae</taxon>
        <taxon>Streptophyta</taxon>
        <taxon>Embryophyta</taxon>
        <taxon>Tracheophyta</taxon>
        <taxon>Spermatophyta</taxon>
        <taxon>Magnoliopsida</taxon>
        <taxon>eudicotyledons</taxon>
        <taxon>Gunneridae</taxon>
        <taxon>Pentapetalae</taxon>
        <taxon>rosids</taxon>
        <taxon>fabids</taxon>
        <taxon>Malpighiales</taxon>
        <taxon>Rhizophoraceae</taxon>
        <taxon>Rhizophora</taxon>
    </lineage>
</organism>
<dbReference type="EMBL" id="GGEC01001560">
    <property type="protein sequence ID" value="MBW82043.1"/>
    <property type="molecule type" value="Transcribed_RNA"/>
</dbReference>
<proteinExistence type="predicted"/>
<accession>A0A2P2ILH9</accession>
<evidence type="ECO:0000313" key="1">
    <source>
        <dbReference type="EMBL" id="MBW82043.1"/>
    </source>
</evidence>
<dbReference type="AlphaFoldDB" id="A0A2P2ILH9"/>